<dbReference type="InterPro" id="IPR015854">
    <property type="entry name" value="ABC_transpr_LolD-like"/>
</dbReference>
<dbReference type="InterPro" id="IPR027417">
    <property type="entry name" value="P-loop_NTPase"/>
</dbReference>
<evidence type="ECO:0000313" key="7">
    <source>
        <dbReference type="Proteomes" id="UP000435649"/>
    </source>
</evidence>
<dbReference type="PROSITE" id="PS00211">
    <property type="entry name" value="ABC_TRANSPORTER_1"/>
    <property type="match status" value="1"/>
</dbReference>
<dbReference type="InterPro" id="IPR017911">
    <property type="entry name" value="MacB-like_ATP-bd"/>
</dbReference>
<dbReference type="PANTHER" id="PTHR24220">
    <property type="entry name" value="IMPORT ATP-BINDING PROTEIN"/>
    <property type="match status" value="1"/>
</dbReference>
<comment type="similarity">
    <text evidence="4">Belongs to the ABC transporter superfamily. Macrolide exporter (TC 3.A.1.122) family.</text>
</comment>
<gene>
    <name evidence="6" type="ORF">FYJ85_12825</name>
</gene>
<dbReference type="EMBL" id="VUNS01000013">
    <property type="protein sequence ID" value="MST97922.1"/>
    <property type="molecule type" value="Genomic_DNA"/>
</dbReference>
<dbReference type="InterPro" id="IPR003439">
    <property type="entry name" value="ABC_transporter-like_ATP-bd"/>
</dbReference>
<dbReference type="AlphaFoldDB" id="A0A844G4T8"/>
<keyword evidence="7" id="KW-1185">Reference proteome</keyword>
<keyword evidence="3 6" id="KW-0067">ATP-binding</keyword>
<dbReference type="GO" id="GO:0022857">
    <property type="term" value="F:transmembrane transporter activity"/>
    <property type="evidence" value="ECO:0007669"/>
    <property type="project" value="TreeGrafter"/>
</dbReference>
<evidence type="ECO:0000313" key="6">
    <source>
        <dbReference type="EMBL" id="MST97922.1"/>
    </source>
</evidence>
<dbReference type="GO" id="GO:0005886">
    <property type="term" value="C:plasma membrane"/>
    <property type="evidence" value="ECO:0007669"/>
    <property type="project" value="TreeGrafter"/>
</dbReference>
<dbReference type="PANTHER" id="PTHR24220:SF86">
    <property type="entry name" value="ABC TRANSPORTER ABCH.1"/>
    <property type="match status" value="1"/>
</dbReference>
<dbReference type="GO" id="GO:0005524">
    <property type="term" value="F:ATP binding"/>
    <property type="evidence" value="ECO:0007669"/>
    <property type="project" value="UniProtKB-KW"/>
</dbReference>
<reference evidence="6 7" key="1">
    <citation type="submission" date="2019-08" db="EMBL/GenBank/DDBJ databases">
        <title>In-depth cultivation of the pig gut microbiome towards novel bacterial diversity and tailored functional studies.</title>
        <authorList>
            <person name="Wylensek D."/>
            <person name="Hitch T.C.A."/>
            <person name="Clavel T."/>
        </authorList>
    </citation>
    <scope>NUCLEOTIDE SEQUENCE [LARGE SCALE GENOMIC DNA]</scope>
    <source>
        <strain evidence="6 7">BBE-744-WT-12</strain>
    </source>
</reference>
<organism evidence="6 7">
    <name type="scientific">Victivallis lenta</name>
    <dbReference type="NCBI Taxonomy" id="2606640"/>
    <lineage>
        <taxon>Bacteria</taxon>
        <taxon>Pseudomonadati</taxon>
        <taxon>Lentisphaerota</taxon>
        <taxon>Lentisphaeria</taxon>
        <taxon>Victivallales</taxon>
        <taxon>Victivallaceae</taxon>
        <taxon>Victivallis</taxon>
    </lineage>
</organism>
<keyword evidence="1" id="KW-0813">Transport</keyword>
<keyword evidence="2" id="KW-0547">Nucleotide-binding</keyword>
<evidence type="ECO:0000256" key="4">
    <source>
        <dbReference type="ARBA" id="ARBA00038388"/>
    </source>
</evidence>
<dbReference type="Gene3D" id="3.40.50.300">
    <property type="entry name" value="P-loop containing nucleotide triphosphate hydrolases"/>
    <property type="match status" value="1"/>
</dbReference>
<evidence type="ECO:0000256" key="1">
    <source>
        <dbReference type="ARBA" id="ARBA00022448"/>
    </source>
</evidence>
<accession>A0A844G4T8</accession>
<evidence type="ECO:0000259" key="5">
    <source>
        <dbReference type="PROSITE" id="PS50893"/>
    </source>
</evidence>
<dbReference type="InterPro" id="IPR003593">
    <property type="entry name" value="AAA+_ATPase"/>
</dbReference>
<name>A0A844G4T8_9BACT</name>
<dbReference type="SMART" id="SM00382">
    <property type="entry name" value="AAA"/>
    <property type="match status" value="1"/>
</dbReference>
<dbReference type="Pfam" id="PF00005">
    <property type="entry name" value="ABC_tran"/>
    <property type="match status" value="1"/>
</dbReference>
<dbReference type="SUPFAM" id="SSF52540">
    <property type="entry name" value="P-loop containing nucleoside triphosphate hydrolases"/>
    <property type="match status" value="1"/>
</dbReference>
<feature type="domain" description="ABC transporter" evidence="5">
    <location>
        <begin position="4"/>
        <end position="234"/>
    </location>
</feature>
<evidence type="ECO:0000256" key="3">
    <source>
        <dbReference type="ARBA" id="ARBA00022840"/>
    </source>
</evidence>
<sequence>MKLIELENITKTYFLGEIDVPVLKGITLSIGKGEYVALMGASGSGKSTLMNILGCLDRQTSGEYRLDGEEVGMASGDRRAVVRNKKIGFVFQSFNLLPRTSALDNVIMPLSYTAGNLSRRECRRRGIEMLEKVGLAERMHHYPSQLSGGQQQRVAIARALINHPPVLFADEPTGNLDSKTSEEVMRMFGELNDEGITVILVTHSAELAGFAKRQIHVQDGRIVTGTYEGKAVMA</sequence>
<dbReference type="CDD" id="cd03255">
    <property type="entry name" value="ABC_MJ0796_LolCDE_FtsE"/>
    <property type="match status" value="1"/>
</dbReference>
<dbReference type="RefSeq" id="WP_106055274.1">
    <property type="nucleotide sequence ID" value="NZ_CALXOB010000043.1"/>
</dbReference>
<proteinExistence type="inferred from homology"/>
<dbReference type="InterPro" id="IPR017871">
    <property type="entry name" value="ABC_transporter-like_CS"/>
</dbReference>
<evidence type="ECO:0000256" key="2">
    <source>
        <dbReference type="ARBA" id="ARBA00022741"/>
    </source>
</evidence>
<dbReference type="GO" id="GO:0016887">
    <property type="term" value="F:ATP hydrolysis activity"/>
    <property type="evidence" value="ECO:0007669"/>
    <property type="project" value="InterPro"/>
</dbReference>
<comment type="caution">
    <text evidence="6">The sequence shown here is derived from an EMBL/GenBank/DDBJ whole genome shotgun (WGS) entry which is preliminary data.</text>
</comment>
<dbReference type="PROSITE" id="PS50893">
    <property type="entry name" value="ABC_TRANSPORTER_2"/>
    <property type="match status" value="1"/>
</dbReference>
<dbReference type="Proteomes" id="UP000435649">
    <property type="component" value="Unassembled WGS sequence"/>
</dbReference>
<protein>
    <submittedName>
        <fullName evidence="6">ABC transporter ATP-binding protein</fullName>
    </submittedName>
</protein>
<dbReference type="FunFam" id="3.40.50.300:FF:000032">
    <property type="entry name" value="Export ABC transporter ATP-binding protein"/>
    <property type="match status" value="1"/>
</dbReference>
<dbReference type="GO" id="GO:0098796">
    <property type="term" value="C:membrane protein complex"/>
    <property type="evidence" value="ECO:0007669"/>
    <property type="project" value="UniProtKB-ARBA"/>
</dbReference>